<sequence>MDQVQAALVGTFGAAYIGAMVALVLYGITTLQTYFYFIYYPRDEMVMKATVAVLWLSETLHVGFISHFMYNYLITNYGNPASLAQGHWSLYMSVLCNVVIATVVQAFFATKIYSFGKKKRWITGIISFFIVAHFGFGIDFVINLFRINTFSKFIEIKYSTALPFAIAAVIPDLLISGSLCFFLESNKQLVSGFRRTETLINLLMAYAINRALLTSTAAILEIVLYAALPESFAFLAVDFCIGKLYANTLLATLNARKSLRWRTVESTVESGSARSSARSPRAPVPSVLFSTTPVHVEISVARECMTNTDGSNFSNQSYDLKSLQDTKRDENF</sequence>
<dbReference type="OrthoDB" id="3012488at2759"/>
<feature type="transmembrane region" description="Helical" evidence="1">
    <location>
        <begin position="90"/>
        <end position="109"/>
    </location>
</feature>
<reference evidence="3 4" key="1">
    <citation type="submission" date="2015-04" db="EMBL/GenBank/DDBJ databases">
        <title>Complete genome sequence of Schizopora paradoxa KUC8140, a cosmopolitan wood degrader in East Asia.</title>
        <authorList>
            <consortium name="DOE Joint Genome Institute"/>
            <person name="Min B."/>
            <person name="Park H."/>
            <person name="Jang Y."/>
            <person name="Kim J.-J."/>
            <person name="Kim K.H."/>
            <person name="Pangilinan J."/>
            <person name="Lipzen A."/>
            <person name="Riley R."/>
            <person name="Grigoriev I.V."/>
            <person name="Spatafora J.W."/>
            <person name="Choi I.-G."/>
        </authorList>
    </citation>
    <scope>NUCLEOTIDE SEQUENCE [LARGE SCALE GENOMIC DNA]</scope>
    <source>
        <strain evidence="3 4">KUC8140</strain>
    </source>
</reference>
<keyword evidence="1" id="KW-1133">Transmembrane helix</keyword>
<feature type="transmembrane region" description="Helical" evidence="1">
    <location>
        <begin position="121"/>
        <end position="142"/>
    </location>
</feature>
<dbReference type="Pfam" id="PF20152">
    <property type="entry name" value="DUF6534"/>
    <property type="match status" value="1"/>
</dbReference>
<dbReference type="STRING" id="27342.A0A0H2R9D0"/>
<keyword evidence="1" id="KW-0812">Transmembrane</keyword>
<evidence type="ECO:0000313" key="4">
    <source>
        <dbReference type="Proteomes" id="UP000053477"/>
    </source>
</evidence>
<evidence type="ECO:0000259" key="2">
    <source>
        <dbReference type="Pfam" id="PF20152"/>
    </source>
</evidence>
<dbReference type="InterPro" id="IPR045339">
    <property type="entry name" value="DUF6534"/>
</dbReference>
<accession>A0A0H2R9D0</accession>
<evidence type="ECO:0000313" key="3">
    <source>
        <dbReference type="EMBL" id="KLO08420.1"/>
    </source>
</evidence>
<feature type="transmembrane region" description="Helical" evidence="1">
    <location>
        <begin position="203"/>
        <end position="226"/>
    </location>
</feature>
<dbReference type="Proteomes" id="UP000053477">
    <property type="component" value="Unassembled WGS sequence"/>
</dbReference>
<protein>
    <recommendedName>
        <fullName evidence="2">DUF6534 domain-containing protein</fullName>
    </recommendedName>
</protein>
<dbReference type="PANTHER" id="PTHR40465">
    <property type="entry name" value="CHROMOSOME 1, WHOLE GENOME SHOTGUN SEQUENCE"/>
    <property type="match status" value="1"/>
</dbReference>
<feature type="transmembrane region" description="Helical" evidence="1">
    <location>
        <begin position="12"/>
        <end position="37"/>
    </location>
</feature>
<proteinExistence type="predicted"/>
<dbReference type="PANTHER" id="PTHR40465:SF1">
    <property type="entry name" value="DUF6534 DOMAIN-CONTAINING PROTEIN"/>
    <property type="match status" value="1"/>
</dbReference>
<evidence type="ECO:0000256" key="1">
    <source>
        <dbReference type="SAM" id="Phobius"/>
    </source>
</evidence>
<feature type="transmembrane region" description="Helical" evidence="1">
    <location>
        <begin position="49"/>
        <end position="70"/>
    </location>
</feature>
<feature type="transmembrane region" description="Helical" evidence="1">
    <location>
        <begin position="232"/>
        <end position="253"/>
    </location>
</feature>
<dbReference type="InParanoid" id="A0A0H2R9D0"/>
<keyword evidence="1" id="KW-0472">Membrane</keyword>
<name>A0A0H2R9D0_9AGAM</name>
<feature type="transmembrane region" description="Helical" evidence="1">
    <location>
        <begin position="162"/>
        <end position="183"/>
    </location>
</feature>
<dbReference type="AlphaFoldDB" id="A0A0H2R9D0"/>
<dbReference type="EMBL" id="KQ086092">
    <property type="protein sequence ID" value="KLO08420.1"/>
    <property type="molecule type" value="Genomic_DNA"/>
</dbReference>
<keyword evidence="4" id="KW-1185">Reference proteome</keyword>
<organism evidence="3 4">
    <name type="scientific">Schizopora paradoxa</name>
    <dbReference type="NCBI Taxonomy" id="27342"/>
    <lineage>
        <taxon>Eukaryota</taxon>
        <taxon>Fungi</taxon>
        <taxon>Dikarya</taxon>
        <taxon>Basidiomycota</taxon>
        <taxon>Agaricomycotina</taxon>
        <taxon>Agaricomycetes</taxon>
        <taxon>Hymenochaetales</taxon>
        <taxon>Schizoporaceae</taxon>
        <taxon>Schizopora</taxon>
    </lineage>
</organism>
<feature type="domain" description="DUF6534" evidence="2">
    <location>
        <begin position="169"/>
        <end position="258"/>
    </location>
</feature>
<gene>
    <name evidence="3" type="ORF">SCHPADRAFT_944472</name>
</gene>